<dbReference type="EMBL" id="CAJHUB010000775">
    <property type="protein sequence ID" value="CAD7691833.1"/>
    <property type="molecule type" value="Genomic_DNA"/>
</dbReference>
<dbReference type="SUPFAM" id="SSF52540">
    <property type="entry name" value="P-loop containing nucleoside triphosphate hydrolases"/>
    <property type="match status" value="1"/>
</dbReference>
<evidence type="ECO:0000256" key="3">
    <source>
        <dbReference type="ARBA" id="ARBA00022741"/>
    </source>
</evidence>
<dbReference type="AlphaFoldDB" id="A0A811ZT94"/>
<dbReference type="GO" id="GO:0005525">
    <property type="term" value="F:GTP binding"/>
    <property type="evidence" value="ECO:0007669"/>
    <property type="project" value="UniProtKB-KW"/>
</dbReference>
<dbReference type="InterPro" id="IPR042111">
    <property type="entry name" value="Adenylosuccinate_synth_dom3"/>
</dbReference>
<dbReference type="PANTHER" id="PTHR11846">
    <property type="entry name" value="ADENYLOSUCCINATE SYNTHETASE"/>
    <property type="match status" value="1"/>
</dbReference>
<evidence type="ECO:0000256" key="6">
    <source>
        <dbReference type="ARBA" id="ARBA00023134"/>
    </source>
</evidence>
<dbReference type="InterPro" id="IPR027417">
    <property type="entry name" value="P-loop_NTPase"/>
</dbReference>
<dbReference type="InterPro" id="IPR042110">
    <property type="entry name" value="Adenylosuccinate_synth_dom2"/>
</dbReference>
<dbReference type="GO" id="GO:0044208">
    <property type="term" value="P:'de novo' AMP biosynthetic process"/>
    <property type="evidence" value="ECO:0007669"/>
    <property type="project" value="TreeGrafter"/>
</dbReference>
<gene>
    <name evidence="7" type="ORF">NYPRO_LOCUS24627</name>
</gene>
<dbReference type="Pfam" id="PF00709">
    <property type="entry name" value="Adenylsucc_synt"/>
    <property type="match status" value="1"/>
</dbReference>
<dbReference type="PANTHER" id="PTHR11846:SF13">
    <property type="entry name" value="ADENYLOSUCCINATE SYNTHETASE ISOZYME 2"/>
    <property type="match status" value="1"/>
</dbReference>
<dbReference type="InterPro" id="IPR001114">
    <property type="entry name" value="Adenylosuccinate_synthetase"/>
</dbReference>
<dbReference type="GO" id="GO:0004019">
    <property type="term" value="F:adenylosuccinate synthase activity"/>
    <property type="evidence" value="ECO:0007669"/>
    <property type="project" value="InterPro"/>
</dbReference>
<evidence type="ECO:0000256" key="5">
    <source>
        <dbReference type="ARBA" id="ARBA00022842"/>
    </source>
</evidence>
<proteinExistence type="predicted"/>
<keyword evidence="6" id="KW-0342">GTP-binding</keyword>
<organism evidence="7 8">
    <name type="scientific">Nyctereutes procyonoides</name>
    <name type="common">Raccoon dog</name>
    <name type="synonym">Canis procyonoides</name>
    <dbReference type="NCBI Taxonomy" id="34880"/>
    <lineage>
        <taxon>Eukaryota</taxon>
        <taxon>Metazoa</taxon>
        <taxon>Chordata</taxon>
        <taxon>Craniata</taxon>
        <taxon>Vertebrata</taxon>
        <taxon>Euteleostomi</taxon>
        <taxon>Mammalia</taxon>
        <taxon>Eutheria</taxon>
        <taxon>Laurasiatheria</taxon>
        <taxon>Carnivora</taxon>
        <taxon>Caniformia</taxon>
        <taxon>Canidae</taxon>
        <taxon>Nyctereutes</taxon>
    </lineage>
</organism>
<dbReference type="Gene3D" id="3.40.440.10">
    <property type="entry name" value="Adenylosuccinate Synthetase, subunit A, domain 1"/>
    <property type="match status" value="1"/>
</dbReference>
<evidence type="ECO:0000313" key="8">
    <source>
        <dbReference type="Proteomes" id="UP000645828"/>
    </source>
</evidence>
<dbReference type="SMART" id="SM00788">
    <property type="entry name" value="Adenylsucc_synt"/>
    <property type="match status" value="1"/>
</dbReference>
<accession>A0A811ZT94</accession>
<keyword evidence="2" id="KW-0479">Metal-binding</keyword>
<dbReference type="GO" id="GO:0046872">
    <property type="term" value="F:metal ion binding"/>
    <property type="evidence" value="ECO:0007669"/>
    <property type="project" value="UniProtKB-KW"/>
</dbReference>
<dbReference type="GO" id="GO:0005737">
    <property type="term" value="C:cytoplasm"/>
    <property type="evidence" value="ECO:0007669"/>
    <property type="project" value="TreeGrafter"/>
</dbReference>
<comment type="caution">
    <text evidence="7">The sequence shown here is derived from an EMBL/GenBank/DDBJ whole genome shotgun (WGS) entry which is preliminary data.</text>
</comment>
<dbReference type="InterPro" id="IPR042109">
    <property type="entry name" value="Adenylosuccinate_synth_dom1"/>
</dbReference>
<sequence length="182" mass="20677">MLEVKIIPEMKNSLNHYMKRIKPMVRDRVYFLKGALQGPPKKILVEDVNAAVLDTDFGTYPFVASLNRIVGGVYTQLAMPPQNEIGELLQTQGGEFGVITKRKRKCSYEFPALALTKLNILDMFMEIKVGVAYKLDGEIIPHFLANQEHRYINARTFKELPVNAQNYIQFIEDEWVGVGVTG</sequence>
<dbReference type="Gene3D" id="1.10.300.10">
    <property type="entry name" value="Adenylosuccinate Synthetase, subunit A, domain 2"/>
    <property type="match status" value="1"/>
</dbReference>
<name>A0A811ZT94_NYCPR</name>
<evidence type="ECO:0000256" key="4">
    <source>
        <dbReference type="ARBA" id="ARBA00022755"/>
    </source>
</evidence>
<keyword evidence="4" id="KW-0658">Purine biosynthesis</keyword>
<keyword evidence="1" id="KW-0436">Ligase</keyword>
<reference evidence="7" key="1">
    <citation type="submission" date="2020-12" db="EMBL/GenBank/DDBJ databases">
        <authorList>
            <consortium name="Molecular Ecology Group"/>
        </authorList>
    </citation>
    <scope>NUCLEOTIDE SEQUENCE</scope>
    <source>
        <strain evidence="7">TBG_1078</strain>
    </source>
</reference>
<protein>
    <submittedName>
        <fullName evidence="7">(raccoon dog) hypothetical protein</fullName>
    </submittedName>
</protein>
<evidence type="ECO:0000313" key="7">
    <source>
        <dbReference type="EMBL" id="CAD7691833.1"/>
    </source>
</evidence>
<dbReference type="GO" id="GO:0046040">
    <property type="term" value="P:IMP metabolic process"/>
    <property type="evidence" value="ECO:0007669"/>
    <property type="project" value="TreeGrafter"/>
</dbReference>
<keyword evidence="3" id="KW-0547">Nucleotide-binding</keyword>
<keyword evidence="8" id="KW-1185">Reference proteome</keyword>
<dbReference type="Gene3D" id="3.90.170.10">
    <property type="entry name" value="Adenylosuccinate Synthetase, subunit A, domain 3"/>
    <property type="match status" value="1"/>
</dbReference>
<evidence type="ECO:0000256" key="2">
    <source>
        <dbReference type="ARBA" id="ARBA00022723"/>
    </source>
</evidence>
<keyword evidence="5" id="KW-0460">Magnesium</keyword>
<dbReference type="Proteomes" id="UP000645828">
    <property type="component" value="Unassembled WGS sequence"/>
</dbReference>
<evidence type="ECO:0000256" key="1">
    <source>
        <dbReference type="ARBA" id="ARBA00022598"/>
    </source>
</evidence>